<dbReference type="InterPro" id="IPR036873">
    <property type="entry name" value="Rhodanese-like_dom_sf"/>
</dbReference>
<protein>
    <submittedName>
        <fullName evidence="2">Rhodanese-like domain-containing protein</fullName>
    </submittedName>
</protein>
<evidence type="ECO:0000313" key="3">
    <source>
        <dbReference type="Proteomes" id="UP001629113"/>
    </source>
</evidence>
<dbReference type="Pfam" id="PF00581">
    <property type="entry name" value="Rhodanese"/>
    <property type="match status" value="1"/>
</dbReference>
<dbReference type="Proteomes" id="UP001629113">
    <property type="component" value="Unassembled WGS sequence"/>
</dbReference>
<organism evidence="2 3">
    <name type="scientific">Phlyctema vagabunda</name>
    <dbReference type="NCBI Taxonomy" id="108571"/>
    <lineage>
        <taxon>Eukaryota</taxon>
        <taxon>Fungi</taxon>
        <taxon>Dikarya</taxon>
        <taxon>Ascomycota</taxon>
        <taxon>Pezizomycotina</taxon>
        <taxon>Leotiomycetes</taxon>
        <taxon>Helotiales</taxon>
        <taxon>Dermateaceae</taxon>
        <taxon>Phlyctema</taxon>
    </lineage>
</organism>
<dbReference type="PROSITE" id="PS50206">
    <property type="entry name" value="RHODANESE_3"/>
    <property type="match status" value="1"/>
</dbReference>
<sequence length="198" mass="21826">MFTIRLTTTRVSSSLVSMTSRRAGGLRIPKKTIYGIAPLSTTSSASPLLTRRPQSQVQAQAQIQSRFYSQQPRETKKYGFADIQSAISKPSADRILIDVREPGELQSTGQIPSAINIPISSQPDSFFISADEFEDRYGFQRPAQDTEVVFYCKAGVRSRAAAELAGQAGWTNVAEYPGSWLDWERNGGEKERTKASGI</sequence>
<reference evidence="2 3" key="1">
    <citation type="submission" date="2024-06" db="EMBL/GenBank/DDBJ databases">
        <title>Complete genome of Phlyctema vagabunda strain 19-DSS-EL-015.</title>
        <authorList>
            <person name="Fiorenzani C."/>
        </authorList>
    </citation>
    <scope>NUCLEOTIDE SEQUENCE [LARGE SCALE GENOMIC DNA]</scope>
    <source>
        <strain evidence="2 3">19-DSS-EL-015</strain>
    </source>
</reference>
<gene>
    <name evidence="2" type="ORF">PVAG01_01895</name>
</gene>
<dbReference type="CDD" id="cd01519">
    <property type="entry name" value="RHOD_HSP67B2"/>
    <property type="match status" value="1"/>
</dbReference>
<proteinExistence type="predicted"/>
<name>A0ABR4PYH2_9HELO</name>
<keyword evidence="3" id="KW-1185">Reference proteome</keyword>
<evidence type="ECO:0000259" key="1">
    <source>
        <dbReference type="PROSITE" id="PS50206"/>
    </source>
</evidence>
<dbReference type="SUPFAM" id="SSF52821">
    <property type="entry name" value="Rhodanese/Cell cycle control phosphatase"/>
    <property type="match status" value="1"/>
</dbReference>
<evidence type="ECO:0000313" key="2">
    <source>
        <dbReference type="EMBL" id="KAL3428386.1"/>
    </source>
</evidence>
<dbReference type="Gene3D" id="3.40.250.10">
    <property type="entry name" value="Rhodanese-like domain"/>
    <property type="match status" value="1"/>
</dbReference>
<dbReference type="PANTHER" id="PTHR44086">
    <property type="entry name" value="THIOSULFATE SULFURTRANSFERASE RDL2, MITOCHONDRIAL-RELATED"/>
    <property type="match status" value="1"/>
</dbReference>
<dbReference type="InterPro" id="IPR001763">
    <property type="entry name" value="Rhodanese-like_dom"/>
</dbReference>
<accession>A0ABR4PYH2</accession>
<feature type="domain" description="Rhodanese" evidence="1">
    <location>
        <begin position="90"/>
        <end position="192"/>
    </location>
</feature>
<dbReference type="SMART" id="SM00450">
    <property type="entry name" value="RHOD"/>
    <property type="match status" value="1"/>
</dbReference>
<dbReference type="EMBL" id="JBFCZG010000001">
    <property type="protein sequence ID" value="KAL3428386.1"/>
    <property type="molecule type" value="Genomic_DNA"/>
</dbReference>
<comment type="caution">
    <text evidence="2">The sequence shown here is derived from an EMBL/GenBank/DDBJ whole genome shotgun (WGS) entry which is preliminary data.</text>
</comment>
<dbReference type="PANTHER" id="PTHR44086:SF10">
    <property type="entry name" value="THIOSULFATE SULFURTRANSFERASE_RHODANESE-LIKE DOMAIN-CONTAINING PROTEIN 3"/>
    <property type="match status" value="1"/>
</dbReference>